<evidence type="ECO:0000313" key="13">
    <source>
        <dbReference type="EMBL" id="MSU88816.1"/>
    </source>
</evidence>
<dbReference type="EMBL" id="WIND01000002">
    <property type="protein sequence ID" value="MSU88816.1"/>
    <property type="molecule type" value="Genomic_DNA"/>
</dbReference>
<keyword evidence="7" id="KW-0418">Kinase</keyword>
<gene>
    <name evidence="13" type="ORF">GE300_04165</name>
</gene>
<dbReference type="Gene3D" id="3.30.565.10">
    <property type="entry name" value="Histidine kinase-like ATPase, C-terminal domain"/>
    <property type="match status" value="1"/>
</dbReference>
<evidence type="ECO:0000256" key="1">
    <source>
        <dbReference type="ARBA" id="ARBA00000085"/>
    </source>
</evidence>
<evidence type="ECO:0000256" key="5">
    <source>
        <dbReference type="ARBA" id="ARBA00022679"/>
    </source>
</evidence>
<reference evidence="13 14" key="1">
    <citation type="submission" date="2019-10" db="EMBL/GenBank/DDBJ databases">
        <title>Cognatihalovulum marinum gen. nov. sp. nov., a new member of the family Rhodobacteraceae isolated from deep seawater of the Northwest Indian Ocean.</title>
        <authorList>
            <person name="Ruan C."/>
            <person name="Wang J."/>
            <person name="Zheng X."/>
            <person name="Song L."/>
            <person name="Zhu Y."/>
            <person name="Huang Y."/>
            <person name="Lu Z."/>
            <person name="Du W."/>
            <person name="Huang L."/>
            <person name="Dai X."/>
        </authorList>
    </citation>
    <scope>NUCLEOTIDE SEQUENCE [LARGE SCALE GENOMIC DNA]</scope>
    <source>
        <strain evidence="13 14">2CG4</strain>
    </source>
</reference>
<keyword evidence="9" id="KW-0902">Two-component regulatory system</keyword>
<dbReference type="SUPFAM" id="SSF55874">
    <property type="entry name" value="ATPase domain of HSP90 chaperone/DNA topoisomerase II/histidine kinase"/>
    <property type="match status" value="1"/>
</dbReference>
<dbReference type="InterPro" id="IPR005467">
    <property type="entry name" value="His_kinase_dom"/>
</dbReference>
<dbReference type="Pfam" id="PF02518">
    <property type="entry name" value="HATPase_c"/>
    <property type="match status" value="1"/>
</dbReference>
<keyword evidence="10" id="KW-0472">Membrane</keyword>
<evidence type="ECO:0000256" key="8">
    <source>
        <dbReference type="ARBA" id="ARBA00022989"/>
    </source>
</evidence>
<dbReference type="CDD" id="cd00082">
    <property type="entry name" value="HisKA"/>
    <property type="match status" value="1"/>
</dbReference>
<evidence type="ECO:0000256" key="7">
    <source>
        <dbReference type="ARBA" id="ARBA00022777"/>
    </source>
</evidence>
<evidence type="ECO:0000256" key="2">
    <source>
        <dbReference type="ARBA" id="ARBA00004370"/>
    </source>
</evidence>
<evidence type="ECO:0000256" key="6">
    <source>
        <dbReference type="ARBA" id="ARBA00022692"/>
    </source>
</evidence>
<dbReference type="InterPro" id="IPR036890">
    <property type="entry name" value="HATPase_C_sf"/>
</dbReference>
<dbReference type="Pfam" id="PF08521">
    <property type="entry name" value="2CSK_N"/>
    <property type="match status" value="1"/>
</dbReference>
<evidence type="ECO:0000256" key="3">
    <source>
        <dbReference type="ARBA" id="ARBA00012438"/>
    </source>
</evidence>
<keyword evidence="8 10" id="KW-1133">Transmembrane helix</keyword>
<sequence>MALIFALGGIAVGVAALAYGRSAAQQSYDRLLIGAATQIADALSVRGGEVVVDLPVSAFELLSLAPDDRIVYAIHDPAGRLLTGYDTLRPPPSQATFFNATFRGEPVRVAHVRRPFAERSFSGVVEVLVGQTTRARARLANQITRNALIAAGIAGLVMSGLAVFAVRSALQPLRRIERDIAGRPPHDLTPVTVAVPREIASLVAALNRFVARLDRQVGVMRNLIADASHQLRTPIAAVRAQAELAADETDPERLRAAVARIHRRSVTLGRLADQLLSHALIIHRADSAALARIDLRTVAIRTLEQTDHDLLGDGIRPHLDLPEDPVWAEGDPLSLVEASKNLVLNALRHGQPPVTLTVRVAAGTACIAVRDAGPGMPAAQWADAGARFARSRGVSADSAGLGLAIVQAVATAHKGRLAFRRTAGGTFEAAIDLPAADRGGA</sequence>
<dbReference type="Gene3D" id="1.10.287.130">
    <property type="match status" value="1"/>
</dbReference>
<feature type="transmembrane region" description="Helical" evidence="10">
    <location>
        <begin position="147"/>
        <end position="166"/>
    </location>
</feature>
<comment type="caution">
    <text evidence="13">The sequence shown here is derived from an EMBL/GenBank/DDBJ whole genome shotgun (WGS) entry which is preliminary data.</text>
</comment>
<dbReference type="PROSITE" id="PS50109">
    <property type="entry name" value="HIS_KIN"/>
    <property type="match status" value="1"/>
</dbReference>
<proteinExistence type="predicted"/>
<dbReference type="InterPro" id="IPR003594">
    <property type="entry name" value="HATPase_dom"/>
</dbReference>
<dbReference type="InterPro" id="IPR036097">
    <property type="entry name" value="HisK_dim/P_sf"/>
</dbReference>
<evidence type="ECO:0000259" key="12">
    <source>
        <dbReference type="PROSITE" id="PS50885"/>
    </source>
</evidence>
<dbReference type="Proteomes" id="UP000474957">
    <property type="component" value="Unassembled WGS sequence"/>
</dbReference>
<dbReference type="Gene3D" id="6.10.340.10">
    <property type="match status" value="1"/>
</dbReference>
<evidence type="ECO:0000256" key="9">
    <source>
        <dbReference type="ARBA" id="ARBA00023012"/>
    </source>
</evidence>
<name>A0A6L5YWU5_9RHOB</name>
<dbReference type="Pfam" id="PF00512">
    <property type="entry name" value="HisKA"/>
    <property type="match status" value="1"/>
</dbReference>
<protein>
    <recommendedName>
        <fullName evidence="3">histidine kinase</fullName>
        <ecNumber evidence="3">2.7.13.3</ecNumber>
    </recommendedName>
</protein>
<dbReference type="InterPro" id="IPR013727">
    <property type="entry name" value="2CSK_N"/>
</dbReference>
<keyword evidence="14" id="KW-1185">Reference proteome</keyword>
<evidence type="ECO:0000259" key="11">
    <source>
        <dbReference type="PROSITE" id="PS50109"/>
    </source>
</evidence>
<keyword evidence="5" id="KW-0808">Transferase</keyword>
<evidence type="ECO:0000256" key="10">
    <source>
        <dbReference type="SAM" id="Phobius"/>
    </source>
</evidence>
<accession>A0A6L5YWU5</accession>
<dbReference type="InterPro" id="IPR003660">
    <property type="entry name" value="HAMP_dom"/>
</dbReference>
<dbReference type="GO" id="GO:0005886">
    <property type="term" value="C:plasma membrane"/>
    <property type="evidence" value="ECO:0007669"/>
    <property type="project" value="TreeGrafter"/>
</dbReference>
<dbReference type="EC" id="2.7.13.3" evidence="3"/>
<feature type="domain" description="Histidine kinase" evidence="11">
    <location>
        <begin position="226"/>
        <end position="437"/>
    </location>
</feature>
<dbReference type="InterPro" id="IPR050428">
    <property type="entry name" value="TCS_sensor_his_kinase"/>
</dbReference>
<dbReference type="SUPFAM" id="SSF47384">
    <property type="entry name" value="Homodimeric domain of signal transducing histidine kinase"/>
    <property type="match status" value="1"/>
</dbReference>
<comment type="catalytic activity">
    <reaction evidence="1">
        <text>ATP + protein L-histidine = ADP + protein N-phospho-L-histidine.</text>
        <dbReference type="EC" id="2.7.13.3"/>
    </reaction>
</comment>
<dbReference type="PROSITE" id="PS50885">
    <property type="entry name" value="HAMP"/>
    <property type="match status" value="1"/>
</dbReference>
<dbReference type="SMART" id="SM00388">
    <property type="entry name" value="HisKA"/>
    <property type="match status" value="1"/>
</dbReference>
<comment type="subcellular location">
    <subcellularLocation>
        <location evidence="2">Membrane</location>
    </subcellularLocation>
</comment>
<dbReference type="AlphaFoldDB" id="A0A6L5YWU5"/>
<evidence type="ECO:0000256" key="4">
    <source>
        <dbReference type="ARBA" id="ARBA00022553"/>
    </source>
</evidence>
<keyword evidence="4" id="KW-0597">Phosphoprotein</keyword>
<dbReference type="InterPro" id="IPR003661">
    <property type="entry name" value="HisK_dim/P_dom"/>
</dbReference>
<dbReference type="PANTHER" id="PTHR45436:SF1">
    <property type="entry name" value="SENSOR PROTEIN QSEC"/>
    <property type="match status" value="1"/>
</dbReference>
<feature type="domain" description="HAMP" evidence="12">
    <location>
        <begin position="167"/>
        <end position="218"/>
    </location>
</feature>
<dbReference type="SMART" id="SM00387">
    <property type="entry name" value="HATPase_c"/>
    <property type="match status" value="1"/>
</dbReference>
<evidence type="ECO:0000313" key="14">
    <source>
        <dbReference type="Proteomes" id="UP000474957"/>
    </source>
</evidence>
<keyword evidence="6 10" id="KW-0812">Transmembrane</keyword>
<organism evidence="13 14">
    <name type="scientific">Halovulum marinum</name>
    <dbReference type="NCBI Taxonomy" id="2662447"/>
    <lineage>
        <taxon>Bacteria</taxon>
        <taxon>Pseudomonadati</taxon>
        <taxon>Pseudomonadota</taxon>
        <taxon>Alphaproteobacteria</taxon>
        <taxon>Rhodobacterales</taxon>
        <taxon>Paracoccaceae</taxon>
        <taxon>Halovulum</taxon>
    </lineage>
</organism>
<dbReference type="GO" id="GO:0000155">
    <property type="term" value="F:phosphorelay sensor kinase activity"/>
    <property type="evidence" value="ECO:0007669"/>
    <property type="project" value="InterPro"/>
</dbReference>
<dbReference type="PANTHER" id="PTHR45436">
    <property type="entry name" value="SENSOR HISTIDINE KINASE YKOH"/>
    <property type="match status" value="1"/>
</dbReference>